<dbReference type="EMBL" id="ADLS01000019">
    <property type="protein sequence ID" value="EGX70083.1"/>
    <property type="molecule type" value="Genomic_DNA"/>
</dbReference>
<sequence length="404" mass="45192">MRILKIVAKGLPLYQNGMLELDFYATDRVSKNEDGLTPDVTRLGNSGAIYSQNATGIVGVNASGKTTTLNLIDFIVSYLTDLSVSRHLAREINRIGRVDERLELSVIFWNDGAFYLLESALQCEKDDLSRSGCVRTDDLVFADETLWKYNSASLKRDTLNDLAAFKDNAAVLIRRNGDHKLDATVLTDEERAFLGDHESIVFRVTGKRGGTVSRPERILPRESLPSPVLRAFDPSIESLSYDPELQVYHLTFHGEKERVVGPDAIPSFLSQGTIIGAEMVQFALQRLRDGGYMIIDEIDTSLNRSLVGVVIGLFTSPVTNPRGAQLVFTTHVPEILDELHRKDAVYVLRRDENYNTEAVKYSAEIKRIENKKSAAILRNAVRGSLPNYPDVQAMRLYVREQLNG</sequence>
<evidence type="ECO:0000313" key="2">
    <source>
        <dbReference type="Proteomes" id="UP000004830"/>
    </source>
</evidence>
<accession>G1WJL7</accession>
<dbReference type="AlphaFoldDB" id="G1WJL7"/>
<dbReference type="SUPFAM" id="SSF52540">
    <property type="entry name" value="P-loop containing nucleoside triphosphate hydrolases"/>
    <property type="match status" value="1"/>
</dbReference>
<gene>
    <name evidence="1" type="ORF">HMPREF9452_01530</name>
</gene>
<evidence type="ECO:0000313" key="1">
    <source>
        <dbReference type="EMBL" id="EGX70083.1"/>
    </source>
</evidence>
<comment type="caution">
    <text evidence="1">The sequence shown here is derived from an EMBL/GenBank/DDBJ whole genome shotgun (WGS) entry which is preliminary data.</text>
</comment>
<dbReference type="InterPro" id="IPR027417">
    <property type="entry name" value="P-loop_NTPase"/>
</dbReference>
<dbReference type="PANTHER" id="PTHR40396">
    <property type="entry name" value="ATPASE-LIKE PROTEIN"/>
    <property type="match status" value="1"/>
</dbReference>
<dbReference type="PATRIC" id="fig|742742.3.peg.1508"/>
<dbReference type="OrthoDB" id="9809324at2"/>
<name>G1WJL7_9ACTN</name>
<evidence type="ECO:0008006" key="3">
    <source>
        <dbReference type="Google" id="ProtNLM"/>
    </source>
</evidence>
<dbReference type="eggNOG" id="COG1106">
    <property type="taxonomic scope" value="Bacteria"/>
</dbReference>
<keyword evidence="2" id="KW-1185">Reference proteome</keyword>
<reference evidence="1 2" key="1">
    <citation type="submission" date="2011-06" db="EMBL/GenBank/DDBJ databases">
        <title>The Genome Sequence of Collinsella tanakaei YIT 12063.</title>
        <authorList>
            <consortium name="The Broad Institute Genome Sequencing Platform"/>
            <person name="Earl A."/>
            <person name="Ward D."/>
            <person name="Feldgarden M."/>
            <person name="Gevers D."/>
            <person name="Morotomi M."/>
            <person name="Young S.K."/>
            <person name="Zeng Q."/>
            <person name="Gargeya S."/>
            <person name="Fitzgerald M."/>
            <person name="Haas B."/>
            <person name="Abouelleil A."/>
            <person name="Alvarado L."/>
            <person name="Arachchi H.M."/>
            <person name="Berlin A."/>
            <person name="Brown A."/>
            <person name="Chapman S.B."/>
            <person name="Chen Z."/>
            <person name="Dunbar C."/>
            <person name="Freedman E."/>
            <person name="Gearin G."/>
            <person name="Gellesch M."/>
            <person name="Goldberg J."/>
            <person name="Griggs A."/>
            <person name="Gujja S."/>
            <person name="Heiman D."/>
            <person name="Howarth C."/>
            <person name="Larson L."/>
            <person name="Lui A."/>
            <person name="MacDonald P.J.P."/>
            <person name="Mehta T."/>
            <person name="Montmayeur A."/>
            <person name="Murphy C."/>
            <person name="Neiman D."/>
            <person name="Pearson M."/>
            <person name="Priest M."/>
            <person name="Roberts A."/>
            <person name="Saif S."/>
            <person name="Shea T."/>
            <person name="Shenoy N."/>
            <person name="Sisk P."/>
            <person name="Stolte C."/>
            <person name="Sykes S."/>
            <person name="Wortman J."/>
            <person name="Nusbaum C."/>
            <person name="Birren B."/>
        </authorList>
    </citation>
    <scope>NUCLEOTIDE SEQUENCE [LARGE SCALE GENOMIC DNA]</scope>
    <source>
        <strain evidence="1 2">YIT 12063</strain>
    </source>
</reference>
<dbReference type="STRING" id="742742.HMPREF9452_01530"/>
<proteinExistence type="predicted"/>
<dbReference type="Proteomes" id="UP000004830">
    <property type="component" value="Unassembled WGS sequence"/>
</dbReference>
<dbReference type="HOGENOM" id="CLU_056903_0_0_11"/>
<protein>
    <recommendedName>
        <fullName evidence="3">ATPase AAA-type core domain-containing protein</fullName>
    </recommendedName>
</protein>
<dbReference type="Gene3D" id="3.40.50.300">
    <property type="entry name" value="P-loop containing nucleotide triphosphate hydrolases"/>
    <property type="match status" value="1"/>
</dbReference>
<organism evidence="1 2">
    <name type="scientific">Collinsella tanakaei YIT 12063</name>
    <dbReference type="NCBI Taxonomy" id="742742"/>
    <lineage>
        <taxon>Bacteria</taxon>
        <taxon>Bacillati</taxon>
        <taxon>Actinomycetota</taxon>
        <taxon>Coriobacteriia</taxon>
        <taxon>Coriobacteriales</taxon>
        <taxon>Coriobacteriaceae</taxon>
        <taxon>Collinsella</taxon>
    </lineage>
</organism>
<dbReference type="PANTHER" id="PTHR40396:SF1">
    <property type="entry name" value="ATPASE AAA-TYPE CORE DOMAIN-CONTAINING PROTEIN"/>
    <property type="match status" value="1"/>
</dbReference>